<keyword evidence="5 7" id="KW-1133">Transmembrane helix</keyword>
<evidence type="ECO:0000313" key="9">
    <source>
        <dbReference type="EMBL" id="KIX14926.1"/>
    </source>
</evidence>
<dbReference type="InterPro" id="IPR010656">
    <property type="entry name" value="DctM"/>
</dbReference>
<evidence type="ECO:0000256" key="4">
    <source>
        <dbReference type="ARBA" id="ARBA00022692"/>
    </source>
</evidence>
<evidence type="ECO:0000259" key="8">
    <source>
        <dbReference type="Pfam" id="PF06808"/>
    </source>
</evidence>
<feature type="transmembrane region" description="Helical" evidence="7">
    <location>
        <begin position="398"/>
        <end position="419"/>
    </location>
</feature>
<evidence type="ECO:0000256" key="5">
    <source>
        <dbReference type="ARBA" id="ARBA00022989"/>
    </source>
</evidence>
<accession>A0A0D2JGQ5</accession>
<comment type="caution">
    <text evidence="9">The sequence shown here is derived from an EMBL/GenBank/DDBJ whole genome shotgun (WGS) entry which is preliminary data.</text>
</comment>
<keyword evidence="2" id="KW-1003">Cell membrane</keyword>
<organism evidence="9 10">
    <name type="scientific">Dethiosulfatarculus sandiegensis</name>
    <dbReference type="NCBI Taxonomy" id="1429043"/>
    <lineage>
        <taxon>Bacteria</taxon>
        <taxon>Pseudomonadati</taxon>
        <taxon>Thermodesulfobacteriota</taxon>
        <taxon>Desulfarculia</taxon>
        <taxon>Desulfarculales</taxon>
        <taxon>Desulfarculaceae</taxon>
        <taxon>Dethiosulfatarculus</taxon>
    </lineage>
</organism>
<feature type="transmembrane region" description="Helical" evidence="7">
    <location>
        <begin position="239"/>
        <end position="258"/>
    </location>
</feature>
<keyword evidence="4 7" id="KW-0812">Transmembrane</keyword>
<feature type="transmembrane region" description="Helical" evidence="7">
    <location>
        <begin position="270"/>
        <end position="291"/>
    </location>
</feature>
<dbReference type="GO" id="GO:0005886">
    <property type="term" value="C:plasma membrane"/>
    <property type="evidence" value="ECO:0007669"/>
    <property type="project" value="UniProtKB-SubCell"/>
</dbReference>
<dbReference type="InParanoid" id="A0A0D2JGQ5"/>
<dbReference type="OrthoDB" id="9790209at2"/>
<evidence type="ECO:0000256" key="1">
    <source>
        <dbReference type="ARBA" id="ARBA00004429"/>
    </source>
</evidence>
<dbReference type="PIRSF" id="PIRSF006066">
    <property type="entry name" value="HI0050"/>
    <property type="match status" value="1"/>
</dbReference>
<dbReference type="RefSeq" id="WP_044347549.1">
    <property type="nucleotide sequence ID" value="NZ_AZAC01000008.1"/>
</dbReference>
<keyword evidence="6 7" id="KW-0472">Membrane</keyword>
<dbReference type="PANTHER" id="PTHR33362:SF5">
    <property type="entry name" value="C4-DICARBOXYLATE TRAP TRANSPORTER LARGE PERMEASE PROTEIN DCTM"/>
    <property type="match status" value="1"/>
</dbReference>
<keyword evidence="10" id="KW-1185">Reference proteome</keyword>
<feature type="transmembrane region" description="Helical" evidence="7">
    <location>
        <begin position="86"/>
        <end position="106"/>
    </location>
</feature>
<dbReference type="PATRIC" id="fig|1429043.3.peg.1529"/>
<feature type="transmembrane region" description="Helical" evidence="7">
    <location>
        <begin position="112"/>
        <end position="130"/>
    </location>
</feature>
<evidence type="ECO:0000256" key="2">
    <source>
        <dbReference type="ARBA" id="ARBA00022475"/>
    </source>
</evidence>
<feature type="transmembrane region" description="Helical" evidence="7">
    <location>
        <begin position="54"/>
        <end position="74"/>
    </location>
</feature>
<dbReference type="Proteomes" id="UP000032233">
    <property type="component" value="Unassembled WGS sequence"/>
</dbReference>
<dbReference type="Pfam" id="PF06808">
    <property type="entry name" value="DctM"/>
    <property type="match status" value="1"/>
</dbReference>
<gene>
    <name evidence="9" type="ORF">X474_07190</name>
</gene>
<feature type="transmembrane region" description="Helical" evidence="7">
    <location>
        <begin position="311"/>
        <end position="341"/>
    </location>
</feature>
<reference evidence="9 10" key="1">
    <citation type="submission" date="2013-11" db="EMBL/GenBank/DDBJ databases">
        <title>Metagenomic analysis of a methanogenic consortium involved in long chain n-alkane degradation.</title>
        <authorList>
            <person name="Davidova I.A."/>
            <person name="Callaghan A.V."/>
            <person name="Wawrik B."/>
            <person name="Pruitt S."/>
            <person name="Marks C."/>
            <person name="Duncan K.E."/>
            <person name="Suflita J.M."/>
        </authorList>
    </citation>
    <scope>NUCLEOTIDE SEQUENCE [LARGE SCALE GENOMIC DNA]</scope>
    <source>
        <strain evidence="9 10">SPR</strain>
    </source>
</reference>
<dbReference type="PANTHER" id="PTHR33362">
    <property type="entry name" value="SIALIC ACID TRAP TRANSPORTER PERMEASE PROTEIN SIAT-RELATED"/>
    <property type="match status" value="1"/>
</dbReference>
<protein>
    <submittedName>
        <fullName evidence="9">C4-dicarboxylate ABC transporter permease</fullName>
    </submittedName>
</protein>
<proteinExistence type="predicted"/>
<dbReference type="InterPro" id="IPR004681">
    <property type="entry name" value="TRAP_DctM"/>
</dbReference>
<name>A0A0D2JGQ5_9BACT</name>
<evidence type="ECO:0000256" key="6">
    <source>
        <dbReference type="ARBA" id="ARBA00023136"/>
    </source>
</evidence>
<evidence type="ECO:0000256" key="7">
    <source>
        <dbReference type="SAM" id="Phobius"/>
    </source>
</evidence>
<dbReference type="STRING" id="1429043.X474_07190"/>
<dbReference type="GO" id="GO:0022857">
    <property type="term" value="F:transmembrane transporter activity"/>
    <property type="evidence" value="ECO:0007669"/>
    <property type="project" value="TreeGrafter"/>
</dbReference>
<evidence type="ECO:0000256" key="3">
    <source>
        <dbReference type="ARBA" id="ARBA00022519"/>
    </source>
</evidence>
<feature type="domain" description="TRAP C4-dicarboxylate transport system permease DctM subunit" evidence="8">
    <location>
        <begin position="6"/>
        <end position="415"/>
    </location>
</feature>
<feature type="transmembrane region" description="Helical" evidence="7">
    <location>
        <begin position="142"/>
        <end position="163"/>
    </location>
</feature>
<comment type="subcellular location">
    <subcellularLocation>
        <location evidence="1">Cell inner membrane</location>
        <topology evidence="1">Multi-pass membrane protein</topology>
    </subcellularLocation>
</comment>
<feature type="transmembrane region" description="Helical" evidence="7">
    <location>
        <begin position="169"/>
        <end position="190"/>
    </location>
</feature>
<sequence>MIPTLVICFVLLLLLGMPISMLLAVTTAVTLLLHTSTPLTILVQQLFNALDNSVLLAIPFFILAGGIMTEGAIAKRLIDIMNLLVGRFRGGAAMASVVACVFFAALSGSSPATVVAIGSIMMPALIKAGYGKKFTTGLITSAGSLGIVIPPSIPMILYCLVMNVSVAELFMAGILPGILIGSVFLGYTYVLARKHNWRTVQSYSMKDAGRIIKDGLWGLMLPVIVLGGIYTGAFTPTEAAAVSVVYAIFVEFLIYKDMTLKGLYKVTKDSAVLSACLLFILSCAMTFVWLLTAEELPIQVADFVIGMVDSWWMFMLLVAVLFLLMGTVMDDVSAMIILSPLFVDTLDRFGIDLVHYGIVMVLVIEFGFLTPPFGLNLFVTMGLTKDPLTDIAKAVTPFLLLLVACVLLVTFIPQISLFLPELFLR</sequence>
<dbReference type="NCBIfam" id="TIGR00786">
    <property type="entry name" value="dctM"/>
    <property type="match status" value="1"/>
</dbReference>
<feature type="transmembrane region" description="Helical" evidence="7">
    <location>
        <begin position="353"/>
        <end position="378"/>
    </location>
</feature>
<dbReference type="AlphaFoldDB" id="A0A0D2JGQ5"/>
<dbReference type="EMBL" id="AZAC01000008">
    <property type="protein sequence ID" value="KIX14926.1"/>
    <property type="molecule type" value="Genomic_DNA"/>
</dbReference>
<keyword evidence="3" id="KW-0997">Cell inner membrane</keyword>
<feature type="transmembrane region" description="Helical" evidence="7">
    <location>
        <begin position="211"/>
        <end position="233"/>
    </location>
</feature>
<evidence type="ECO:0000313" key="10">
    <source>
        <dbReference type="Proteomes" id="UP000032233"/>
    </source>
</evidence>